<evidence type="ECO:0000313" key="1">
    <source>
        <dbReference type="EMBL" id="WOJ90357.1"/>
    </source>
</evidence>
<evidence type="ECO:0008006" key="3">
    <source>
        <dbReference type="Google" id="ProtNLM"/>
    </source>
</evidence>
<proteinExistence type="predicted"/>
<evidence type="ECO:0000313" key="2">
    <source>
        <dbReference type="Proteomes" id="UP001626536"/>
    </source>
</evidence>
<reference evidence="1 2" key="1">
    <citation type="submission" date="2023-10" db="EMBL/GenBank/DDBJ databases">
        <title>Novel methanotroph of the genus Methylocapsa from a subarctic wetland.</title>
        <authorList>
            <person name="Belova S.E."/>
            <person name="Oshkin I.Y."/>
            <person name="Miroshnikov K."/>
            <person name="Dedysh S.N."/>
        </authorList>
    </citation>
    <scope>NUCLEOTIDE SEQUENCE [LARGE SCALE GENOMIC DNA]</scope>
    <source>
        <strain evidence="1 2">RX1</strain>
    </source>
</reference>
<organism evidence="1 2">
    <name type="scientific">Methylocapsa polymorpha</name>
    <dbReference type="NCBI Taxonomy" id="3080828"/>
    <lineage>
        <taxon>Bacteria</taxon>
        <taxon>Pseudomonadati</taxon>
        <taxon>Pseudomonadota</taxon>
        <taxon>Alphaproteobacteria</taxon>
        <taxon>Hyphomicrobiales</taxon>
        <taxon>Beijerinckiaceae</taxon>
        <taxon>Methylocapsa</taxon>
    </lineage>
</organism>
<dbReference type="RefSeq" id="WP_407339804.1">
    <property type="nucleotide sequence ID" value="NZ_CP136862.1"/>
</dbReference>
<name>A0ABZ0HSR1_9HYPH</name>
<dbReference type="Proteomes" id="UP001626536">
    <property type="component" value="Chromosome"/>
</dbReference>
<keyword evidence="2" id="KW-1185">Reference proteome</keyword>
<accession>A0ABZ0HSR1</accession>
<protein>
    <recommendedName>
        <fullName evidence="3">Transposase</fullName>
    </recommendedName>
</protein>
<gene>
    <name evidence="1" type="ORF">RZS28_03390</name>
</gene>
<sequence length="53" mass="5579">MAGAIFKDRLRVVGLLATRGATIVWRRLVAPFARCRRTAASAAGTAADRAAGH</sequence>
<dbReference type="EMBL" id="CP136862">
    <property type="protein sequence ID" value="WOJ90357.1"/>
    <property type="molecule type" value="Genomic_DNA"/>
</dbReference>